<dbReference type="EMBL" id="QUNI01000003">
    <property type="protein sequence ID" value="REH00051.1"/>
    <property type="molecule type" value="Genomic_DNA"/>
</dbReference>
<reference evidence="1 2" key="1">
    <citation type="submission" date="2018-08" db="EMBL/GenBank/DDBJ databases">
        <title>Genomic Encyclopedia of Archaeal and Bacterial Type Strains, Phase II (KMG-II): from individual species to whole genera.</title>
        <authorList>
            <person name="Goeker M."/>
        </authorList>
    </citation>
    <scope>NUCLEOTIDE SEQUENCE [LARGE SCALE GENOMIC DNA]</scope>
    <source>
        <strain evidence="1 2">DSM 100880</strain>
    </source>
</reference>
<comment type="caution">
    <text evidence="1">The sequence shown here is derived from an EMBL/GenBank/DDBJ whole genome shotgun (WGS) entry which is preliminary data.</text>
</comment>
<protein>
    <recommendedName>
        <fullName evidence="3">Lipoprotein</fullName>
    </recommendedName>
</protein>
<dbReference type="Proteomes" id="UP000257136">
    <property type="component" value="Unassembled WGS sequence"/>
</dbReference>
<dbReference type="RefSeq" id="WP_115811091.1">
    <property type="nucleotide sequence ID" value="NZ_QUNI01000003.1"/>
</dbReference>
<accession>A0A3E0EQP5</accession>
<name>A0A3E0EQP5_9FLAO</name>
<evidence type="ECO:0000313" key="2">
    <source>
        <dbReference type="Proteomes" id="UP000257136"/>
    </source>
</evidence>
<gene>
    <name evidence="1" type="ORF">C8P67_10318</name>
</gene>
<evidence type="ECO:0008006" key="3">
    <source>
        <dbReference type="Google" id="ProtNLM"/>
    </source>
</evidence>
<dbReference type="PROSITE" id="PS51257">
    <property type="entry name" value="PROKAR_LIPOPROTEIN"/>
    <property type="match status" value="1"/>
</dbReference>
<sequence>MIRFFNSILILLLLSSCQNKIETNTTLSNEDLQRIKNIKLLEKDEKIIQFYSEFKNKIAGNFYTNKRIASYWLDERDTLKNKVEFAYFKDIIKLEPFYKVGLTYCPYILVTKSNNETFKVCVDGTEKEKQSFYVEAVKMWKKNK</sequence>
<evidence type="ECO:0000313" key="1">
    <source>
        <dbReference type="EMBL" id="REH00051.1"/>
    </source>
</evidence>
<dbReference type="OrthoDB" id="887030at2"/>
<keyword evidence="2" id="KW-1185">Reference proteome</keyword>
<proteinExistence type="predicted"/>
<dbReference type="AlphaFoldDB" id="A0A3E0EQP5"/>
<organism evidence="1 2">
    <name type="scientific">Flavobacterium aquicola</name>
    <dbReference type="NCBI Taxonomy" id="1682742"/>
    <lineage>
        <taxon>Bacteria</taxon>
        <taxon>Pseudomonadati</taxon>
        <taxon>Bacteroidota</taxon>
        <taxon>Flavobacteriia</taxon>
        <taxon>Flavobacteriales</taxon>
        <taxon>Flavobacteriaceae</taxon>
        <taxon>Flavobacterium</taxon>
    </lineage>
</organism>